<dbReference type="Pfam" id="PF01549">
    <property type="entry name" value="ShK"/>
    <property type="match status" value="1"/>
</dbReference>
<gene>
    <name evidence="3" type="ORF">WR25_08341</name>
</gene>
<keyword evidence="4" id="KW-1185">Reference proteome</keyword>
<feature type="compositionally biased region" description="Polar residues" evidence="1">
    <location>
        <begin position="69"/>
        <end position="84"/>
    </location>
</feature>
<protein>
    <recommendedName>
        <fullName evidence="2">ShKT domain-containing protein</fullName>
    </recommendedName>
</protein>
<dbReference type="InterPro" id="IPR003582">
    <property type="entry name" value="ShKT_dom"/>
</dbReference>
<accession>A0A2A2JTE6</accession>
<feature type="compositionally biased region" description="Low complexity" evidence="1">
    <location>
        <begin position="58"/>
        <end position="68"/>
    </location>
</feature>
<organism evidence="3 4">
    <name type="scientific">Diploscapter pachys</name>
    <dbReference type="NCBI Taxonomy" id="2018661"/>
    <lineage>
        <taxon>Eukaryota</taxon>
        <taxon>Metazoa</taxon>
        <taxon>Ecdysozoa</taxon>
        <taxon>Nematoda</taxon>
        <taxon>Chromadorea</taxon>
        <taxon>Rhabditida</taxon>
        <taxon>Rhabditina</taxon>
        <taxon>Rhabditomorpha</taxon>
        <taxon>Rhabditoidea</taxon>
        <taxon>Rhabditidae</taxon>
        <taxon>Diploscapter</taxon>
    </lineage>
</organism>
<name>A0A2A2JTE6_9BILA</name>
<reference evidence="3 4" key="1">
    <citation type="journal article" date="2017" name="Curr. Biol.">
        <title>Genome architecture and evolution of a unichromosomal asexual nematode.</title>
        <authorList>
            <person name="Fradin H."/>
            <person name="Zegar C."/>
            <person name="Gutwein M."/>
            <person name="Lucas J."/>
            <person name="Kovtun M."/>
            <person name="Corcoran D."/>
            <person name="Baugh L.R."/>
            <person name="Kiontke K."/>
            <person name="Gunsalus K."/>
            <person name="Fitch D.H."/>
            <person name="Piano F."/>
        </authorList>
    </citation>
    <scope>NUCLEOTIDE SEQUENCE [LARGE SCALE GENOMIC DNA]</scope>
    <source>
        <strain evidence="3">PF1309</strain>
    </source>
</reference>
<dbReference type="Proteomes" id="UP000218231">
    <property type="component" value="Unassembled WGS sequence"/>
</dbReference>
<evidence type="ECO:0000256" key="1">
    <source>
        <dbReference type="SAM" id="MobiDB-lite"/>
    </source>
</evidence>
<evidence type="ECO:0000313" key="3">
    <source>
        <dbReference type="EMBL" id="PAV65014.1"/>
    </source>
</evidence>
<dbReference type="EMBL" id="LIAE01010230">
    <property type="protein sequence ID" value="PAV65014.1"/>
    <property type="molecule type" value="Genomic_DNA"/>
</dbReference>
<evidence type="ECO:0000259" key="2">
    <source>
        <dbReference type="Pfam" id="PF01549"/>
    </source>
</evidence>
<feature type="domain" description="ShKT" evidence="2">
    <location>
        <begin position="11"/>
        <end position="38"/>
    </location>
</feature>
<dbReference type="AlphaFoldDB" id="A0A2A2JTE6"/>
<comment type="caution">
    <text evidence="3">The sequence shown here is derived from an EMBL/GenBank/DDBJ whole genome shotgun (WGS) entry which is preliminary data.</text>
</comment>
<proteinExistence type="predicted"/>
<evidence type="ECO:0000313" key="4">
    <source>
        <dbReference type="Proteomes" id="UP000218231"/>
    </source>
</evidence>
<feature type="region of interest" description="Disordered" evidence="1">
    <location>
        <begin position="53"/>
        <end position="84"/>
    </location>
</feature>
<sequence length="84" mass="9508">MLMKMYCYKSDCFDSYVNCGHWANDGMCTNPPYRSFMTHRSVRRGETKVTVPQIPEFSGDSGSDTSTTLRGSENSTIAKCSNYR</sequence>